<protein>
    <recommendedName>
        <fullName evidence="4">DUF4179 domain-containing protein</fullName>
    </recommendedName>
</protein>
<evidence type="ECO:0000313" key="2">
    <source>
        <dbReference type="EMBL" id="MFB9753327.1"/>
    </source>
</evidence>
<sequence>MKKREEEMSMYARLDQLDWRQAEQAALQVDFSAAASAEPEAIARIKANTFSRLGLVAPQTDSAAGPVRKRWRSLLGLPVRNRASAKRVAALAIPLLSAVLLTLSAAASPEVRAQLRKALQFVPGFAVVQETGDDPVRYVLPGSVVQSADGLSIEVRGISIGDKRSSLVAAGIGGIDWSSVELINNAKGRYPFEIDSMAQTDHHWTATFSYDGRVTITDGMEVLFNGSGKRIPVRLAEAAQAEKVEDLGQTIVSGGVPLTAVVSPVDGIGGMKLTLIPQLPPGVQYEGNGAVPFYRERYSLDKPKATTHSGKEVAVSTDAAFANSNEMTIQGAQEEKGYKVIIPSLVVARDPAQSSDPYRIPVPAEGVQELNKPISISGFAVDLVKVERMNHFPGFGGEGDALRIYLQPRDEAGASQSILDFDLNMNGNGGAWAFGHNSLTGAMEYLDIPVYPGDQEILLSPGRAHVLLKGPWGFDLK</sequence>
<accession>A0ABV5VYE8</accession>
<organism evidence="2 3">
    <name type="scientific">Paenibacillus hodogayensis</name>
    <dbReference type="NCBI Taxonomy" id="279208"/>
    <lineage>
        <taxon>Bacteria</taxon>
        <taxon>Bacillati</taxon>
        <taxon>Bacillota</taxon>
        <taxon>Bacilli</taxon>
        <taxon>Bacillales</taxon>
        <taxon>Paenibacillaceae</taxon>
        <taxon>Paenibacillus</taxon>
    </lineage>
</organism>
<dbReference type="Proteomes" id="UP001589619">
    <property type="component" value="Unassembled WGS sequence"/>
</dbReference>
<evidence type="ECO:0000313" key="3">
    <source>
        <dbReference type="Proteomes" id="UP001589619"/>
    </source>
</evidence>
<feature type="transmembrane region" description="Helical" evidence="1">
    <location>
        <begin position="88"/>
        <end position="107"/>
    </location>
</feature>
<reference evidence="2 3" key="1">
    <citation type="submission" date="2024-09" db="EMBL/GenBank/DDBJ databases">
        <authorList>
            <person name="Sun Q."/>
            <person name="Mori K."/>
        </authorList>
    </citation>
    <scope>NUCLEOTIDE SEQUENCE [LARGE SCALE GENOMIC DNA]</scope>
    <source>
        <strain evidence="2 3">JCM 12520</strain>
    </source>
</reference>
<keyword evidence="1" id="KW-1133">Transmembrane helix</keyword>
<proteinExistence type="predicted"/>
<name>A0ABV5VYE8_9BACL</name>
<dbReference type="RefSeq" id="WP_344901721.1">
    <property type="nucleotide sequence ID" value="NZ_BAAAYO010000001.1"/>
</dbReference>
<evidence type="ECO:0008006" key="4">
    <source>
        <dbReference type="Google" id="ProtNLM"/>
    </source>
</evidence>
<comment type="caution">
    <text evidence="2">The sequence shown here is derived from an EMBL/GenBank/DDBJ whole genome shotgun (WGS) entry which is preliminary data.</text>
</comment>
<keyword evidence="1" id="KW-0472">Membrane</keyword>
<dbReference type="EMBL" id="JBHMAG010000012">
    <property type="protein sequence ID" value="MFB9753327.1"/>
    <property type="molecule type" value="Genomic_DNA"/>
</dbReference>
<evidence type="ECO:0000256" key="1">
    <source>
        <dbReference type="SAM" id="Phobius"/>
    </source>
</evidence>
<gene>
    <name evidence="2" type="ORF">ACFFNY_17320</name>
</gene>
<keyword evidence="3" id="KW-1185">Reference proteome</keyword>
<keyword evidence="1" id="KW-0812">Transmembrane</keyword>